<dbReference type="AlphaFoldDB" id="A0A176XHP5"/>
<evidence type="ECO:0000313" key="3">
    <source>
        <dbReference type="Proteomes" id="UP000077098"/>
    </source>
</evidence>
<reference evidence="2 3" key="1">
    <citation type="submission" date="2016-05" db="EMBL/GenBank/DDBJ databases">
        <authorList>
            <person name="Lavstsen T."/>
            <person name="Jespersen J.S."/>
        </authorList>
    </citation>
    <scope>NUCLEOTIDE SEQUENCE [LARGE SCALE GENOMIC DNA]</scope>
    <source>
        <strain evidence="2 3">KCJ1736</strain>
    </source>
</reference>
<proteinExistence type="predicted"/>
<name>A0A176XHP5_AGRTU</name>
<organism evidence="2 3">
    <name type="scientific">Agrobacterium tumefaciens</name>
    <dbReference type="NCBI Taxonomy" id="358"/>
    <lineage>
        <taxon>Bacteria</taxon>
        <taxon>Pseudomonadati</taxon>
        <taxon>Pseudomonadota</taxon>
        <taxon>Alphaproteobacteria</taxon>
        <taxon>Hyphomicrobiales</taxon>
        <taxon>Rhizobiaceae</taxon>
        <taxon>Rhizobium/Agrobacterium group</taxon>
        <taxon>Agrobacterium</taxon>
        <taxon>Agrobacterium tumefaciens complex</taxon>
    </lineage>
</organism>
<evidence type="ECO:0000313" key="2">
    <source>
        <dbReference type="EMBL" id="OAE49537.1"/>
    </source>
</evidence>
<sequence length="410" mass="44461">MITPLQQTAGIAVSDLMRSMVEAIEDRRREEQEKANGTKRDDAVKTQPQPDKSHRIANEKISAYLFGFMKQDPNAFASLVSRFSSALGVTQEADESSFSFARRLQDALTLTTSFSKTDAQGKAATISLKSFGVSEAQVVDVLNNGITAKTDAMAALAARIAKRAGLTGQEENFGAQMSTVIMAMRATLPKNDTELEEVTGLKELGISAKQMIAAIANPYGDEARAVKNALNEQVQGTQFMTRETLKIIQRLEDVADPKTKEELQAERGKEEIGEINDAEVKAEREEEIKALNAQGKLEDVQELQDVVKEHIDASMDKKADGTNKQKPSDPLPETTLISVLAATSKEDTAPTENQDEPAKAKAAAESPADVENDAEELLKAQAVVNDARAAILPISIDDNGLYELLKKKAA</sequence>
<feature type="compositionally biased region" description="Basic and acidic residues" evidence="1">
    <location>
        <begin position="28"/>
        <end position="44"/>
    </location>
</feature>
<dbReference type="Proteomes" id="UP000077098">
    <property type="component" value="Unassembled WGS sequence"/>
</dbReference>
<comment type="caution">
    <text evidence="2">The sequence shown here is derived from an EMBL/GenBank/DDBJ whole genome shotgun (WGS) entry which is preliminary data.</text>
</comment>
<feature type="region of interest" description="Disordered" evidence="1">
    <location>
        <begin position="343"/>
        <end position="372"/>
    </location>
</feature>
<accession>A0A176XHP5</accession>
<evidence type="ECO:0000256" key="1">
    <source>
        <dbReference type="SAM" id="MobiDB-lite"/>
    </source>
</evidence>
<dbReference type="RefSeq" id="WP_063947185.1">
    <property type="nucleotide sequence ID" value="NZ_CP072309.1"/>
</dbReference>
<feature type="region of interest" description="Disordered" evidence="1">
    <location>
        <begin position="28"/>
        <end position="54"/>
    </location>
</feature>
<dbReference type="EMBL" id="LXPS01000002">
    <property type="protein sequence ID" value="OAE49537.1"/>
    <property type="molecule type" value="Genomic_DNA"/>
</dbReference>
<feature type="compositionally biased region" description="Basic and acidic residues" evidence="1">
    <location>
        <begin position="314"/>
        <end position="327"/>
    </location>
</feature>
<protein>
    <submittedName>
        <fullName evidence="2">Uncharacterized protein</fullName>
    </submittedName>
</protein>
<gene>
    <name evidence="2" type="ORF">A7J57_19300</name>
</gene>
<feature type="region of interest" description="Disordered" evidence="1">
    <location>
        <begin position="314"/>
        <end position="333"/>
    </location>
</feature>